<dbReference type="EMBL" id="JAATJH010000009">
    <property type="protein sequence ID" value="NJC28181.1"/>
    <property type="molecule type" value="Genomic_DNA"/>
</dbReference>
<evidence type="ECO:0000313" key="1">
    <source>
        <dbReference type="EMBL" id="NJC28181.1"/>
    </source>
</evidence>
<accession>A0ABX0XFT4</accession>
<protein>
    <submittedName>
        <fullName evidence="1">Uncharacterized protein with HEPN domain</fullName>
    </submittedName>
</protein>
<organism evidence="1 2">
    <name type="scientific">Neolewinella antarctica</name>
    <dbReference type="NCBI Taxonomy" id="442734"/>
    <lineage>
        <taxon>Bacteria</taxon>
        <taxon>Pseudomonadati</taxon>
        <taxon>Bacteroidota</taxon>
        <taxon>Saprospiria</taxon>
        <taxon>Saprospirales</taxon>
        <taxon>Lewinellaceae</taxon>
        <taxon>Neolewinella</taxon>
    </lineage>
</organism>
<reference evidence="1 2" key="1">
    <citation type="submission" date="2020-03" db="EMBL/GenBank/DDBJ databases">
        <title>Genomic Encyclopedia of Type Strains, Phase IV (KMG-IV): sequencing the most valuable type-strain genomes for metagenomic binning, comparative biology and taxonomic classification.</title>
        <authorList>
            <person name="Goeker M."/>
        </authorList>
    </citation>
    <scope>NUCLEOTIDE SEQUENCE [LARGE SCALE GENOMIC DNA]</scope>
    <source>
        <strain evidence="1 2">DSM 105096</strain>
    </source>
</reference>
<proteinExistence type="predicted"/>
<gene>
    <name evidence="1" type="ORF">GGR27_003702</name>
</gene>
<sequence>MAKRKIPETVERLQHIAQAIDDIYAFTAAMTLGEFTKERQFNNCPICSLLSRRYSSPFENHRPD</sequence>
<comment type="caution">
    <text evidence="1">The sequence shown here is derived from an EMBL/GenBank/DDBJ whole genome shotgun (WGS) entry which is preliminary data.</text>
</comment>
<evidence type="ECO:0000313" key="2">
    <source>
        <dbReference type="Proteomes" id="UP000770785"/>
    </source>
</evidence>
<name>A0ABX0XFT4_9BACT</name>
<keyword evidence="2" id="KW-1185">Reference proteome</keyword>
<dbReference type="Proteomes" id="UP000770785">
    <property type="component" value="Unassembled WGS sequence"/>
</dbReference>